<dbReference type="CDD" id="cd00053">
    <property type="entry name" value="EGF"/>
    <property type="match status" value="1"/>
</dbReference>
<dbReference type="EMBL" id="VJMH01005775">
    <property type="protein sequence ID" value="KAF0693053.1"/>
    <property type="molecule type" value="Genomic_DNA"/>
</dbReference>
<dbReference type="InterPro" id="IPR013111">
    <property type="entry name" value="EGF_extracell"/>
</dbReference>
<reference evidence="7 8" key="1">
    <citation type="submission" date="2019-03" db="EMBL/GenBank/DDBJ databases">
        <authorList>
            <person name="Gaulin E."/>
            <person name="Dumas B."/>
        </authorList>
    </citation>
    <scope>NUCLEOTIDE SEQUENCE [LARGE SCALE GENOMIC DNA]</scope>
    <source>
        <strain evidence="7">CBS 568.67</strain>
    </source>
</reference>
<dbReference type="AlphaFoldDB" id="A0A485L4A4"/>
<dbReference type="PROSITE" id="PS01186">
    <property type="entry name" value="EGF_2"/>
    <property type="match status" value="2"/>
</dbReference>
<evidence type="ECO:0000256" key="2">
    <source>
        <dbReference type="PROSITE-ProRule" id="PRU00076"/>
    </source>
</evidence>
<sequence length="966" mass="102012">MLVRALVGAAVLFALAAADTSKRCPGSPNQCSLHGSCMINRHGDYVCNCQWGWTGFDCGQKMCPHGFDPLASGEQESKKLRLTILRTPPSSAPLTGTLLLQFHGHVVEMELPHLTNELCTQIFRRFRNLGELSCTRVGETSATPTAAVHEFDITLHSFPVYPIMNNLFYHAGNPPSSDFSCDASNIPGVSCRFTSDESSSSSSTVKAYVPCSNHGVCNVHSGLCACEAGFHGVHCGSNEDAADIVHGLAPGPFFSGNLLKLSAARRPSTSFNLMHVDVGGHPVFTMDGEGHTRLHDGGSLAAPRVLTSVLDVAHGHVSIVDADVKIIDGRVALAHTTGALAAPLLQLDVTSPTCSSDLLRLSLGGSTVFQVDATGDTSLDSLDVRNHVHVGGSLVVAKPSRFQGTTTFQDRVEALHHVHVGAGLDVHGPMVLQSGAGAASVGQHDAAAFVTLQVRGGDVGQHVVAAYADETPLVEIARSGATTIHQGGVDVRGGGVHVHAGGVAIDSGGLHIRAGGLQIDAGAVELHDTLVLTEGLDVRSTETNQATLRAHATHGHFTGSVLALEASPAAQDTPFDFLVATQGNDTVARVGRDGYLWTRGSVTSAGDVTAQGALVADRRALWRPRTLKMQPTLTIPCTHSYVHITDDGISTPTTSQVIDVVGAATGQLLVVQNDDGDALQSLKIPPHASALFVFDGQRWQTLTATEFDTTSLRHVHELTAAANLNIGEFQLTAQSIQVGGQPAGRVALYGKGGVLAHDPSFTFDATTSTLHVREMQVDQLTGKIDMTNSELRGVDIIGGFIRGINMSALLLEVTGEMYVESNAYVGGGLVVDGQVMGSGSYVDSSDARFKTNISTIPHAVDTLQQLRGVEFDFDVAAFPTKHFSTRRQLGFIAQEVEAVLPHVVTTDVDGFKYIAYAHVVPVVVEALKTQADDIAALQATVATLNHKMERLEALLMDVLSTAKTTD</sequence>
<feature type="domain" description="Peptidase S74" evidence="5">
    <location>
        <begin position="845"/>
        <end position="941"/>
    </location>
</feature>
<dbReference type="Proteomes" id="UP000332933">
    <property type="component" value="Unassembled WGS sequence"/>
</dbReference>
<feature type="disulfide bond" evidence="2">
    <location>
        <begin position="49"/>
        <end position="58"/>
    </location>
</feature>
<evidence type="ECO:0000259" key="5">
    <source>
        <dbReference type="PROSITE" id="PS51688"/>
    </source>
</evidence>
<evidence type="ECO:0000259" key="4">
    <source>
        <dbReference type="PROSITE" id="PS50026"/>
    </source>
</evidence>
<feature type="domain" description="EGF-like" evidence="4">
    <location>
        <begin position="201"/>
        <end position="236"/>
    </location>
</feature>
<dbReference type="PANTHER" id="PTHR24044:SF420">
    <property type="entry name" value="DELTA AND NOTCH-LIKE EPIDERMAL GROWTH FACTOR-RELATED RECEPTOR ISOFORM X1"/>
    <property type="match status" value="1"/>
</dbReference>
<evidence type="ECO:0000313" key="8">
    <source>
        <dbReference type="Proteomes" id="UP000332933"/>
    </source>
</evidence>
<dbReference type="Pfam" id="PF13884">
    <property type="entry name" value="Peptidase_S74"/>
    <property type="match status" value="1"/>
</dbReference>
<dbReference type="InterPro" id="IPR050906">
    <property type="entry name" value="Notch_signaling"/>
</dbReference>
<protein>
    <submittedName>
        <fullName evidence="7">Aste57867_15948 protein</fullName>
    </submittedName>
</protein>
<dbReference type="Pfam" id="PF07974">
    <property type="entry name" value="EGF_2"/>
    <property type="match status" value="1"/>
</dbReference>
<keyword evidence="2" id="KW-0245">EGF-like domain</keyword>
<dbReference type="InterPro" id="IPR030392">
    <property type="entry name" value="S74_ICA"/>
</dbReference>
<dbReference type="OrthoDB" id="27041at2759"/>
<comment type="caution">
    <text evidence="2">Lacks conserved residue(s) required for the propagation of feature annotation.</text>
</comment>
<dbReference type="SMART" id="SM00181">
    <property type="entry name" value="EGF"/>
    <property type="match status" value="2"/>
</dbReference>
<keyword evidence="3" id="KW-0732">Signal</keyword>
<evidence type="ECO:0000256" key="3">
    <source>
        <dbReference type="SAM" id="SignalP"/>
    </source>
</evidence>
<gene>
    <name evidence="7" type="primary">Aste57867_15948</name>
    <name evidence="6" type="ORF">As57867_015892</name>
    <name evidence="7" type="ORF">ASTE57867_15948</name>
</gene>
<feature type="chain" id="PRO_5036116323" evidence="3">
    <location>
        <begin position="19"/>
        <end position="966"/>
    </location>
</feature>
<feature type="disulfide bond" evidence="2">
    <location>
        <begin position="226"/>
        <end position="235"/>
    </location>
</feature>
<dbReference type="PROSITE" id="PS50026">
    <property type="entry name" value="EGF_3"/>
    <property type="match status" value="2"/>
</dbReference>
<dbReference type="CDD" id="cd00054">
    <property type="entry name" value="EGF_CA"/>
    <property type="match status" value="1"/>
</dbReference>
<reference evidence="6" key="2">
    <citation type="submission" date="2019-06" db="EMBL/GenBank/DDBJ databases">
        <title>Genomics analysis of Aphanomyces spp. identifies a new class of oomycete effector associated with host adaptation.</title>
        <authorList>
            <person name="Gaulin E."/>
        </authorList>
    </citation>
    <scope>NUCLEOTIDE SEQUENCE</scope>
    <source>
        <strain evidence="6">CBS 578.67</strain>
    </source>
</reference>
<keyword evidence="8" id="KW-1185">Reference proteome</keyword>
<dbReference type="PROSITE" id="PS51688">
    <property type="entry name" value="ICA"/>
    <property type="match status" value="1"/>
</dbReference>
<evidence type="ECO:0000313" key="6">
    <source>
        <dbReference type="EMBL" id="KAF0693053.1"/>
    </source>
</evidence>
<evidence type="ECO:0000256" key="1">
    <source>
        <dbReference type="ARBA" id="ARBA00023157"/>
    </source>
</evidence>
<dbReference type="PANTHER" id="PTHR24044">
    <property type="entry name" value="NOTCH LIGAND FAMILY MEMBER"/>
    <property type="match status" value="1"/>
</dbReference>
<dbReference type="PROSITE" id="PS00022">
    <property type="entry name" value="EGF_1"/>
    <property type="match status" value="2"/>
</dbReference>
<name>A0A485L4A4_9STRA</name>
<evidence type="ECO:0000313" key="7">
    <source>
        <dbReference type="EMBL" id="VFT92734.1"/>
    </source>
</evidence>
<feature type="signal peptide" evidence="3">
    <location>
        <begin position="1"/>
        <end position="18"/>
    </location>
</feature>
<feature type="domain" description="EGF-like" evidence="4">
    <location>
        <begin position="20"/>
        <end position="59"/>
    </location>
</feature>
<dbReference type="InterPro" id="IPR000742">
    <property type="entry name" value="EGF"/>
</dbReference>
<proteinExistence type="predicted"/>
<dbReference type="EMBL" id="CAADRA010005796">
    <property type="protein sequence ID" value="VFT92734.1"/>
    <property type="molecule type" value="Genomic_DNA"/>
</dbReference>
<accession>A0A485L4A4</accession>
<organism evidence="7 8">
    <name type="scientific">Aphanomyces stellatus</name>
    <dbReference type="NCBI Taxonomy" id="120398"/>
    <lineage>
        <taxon>Eukaryota</taxon>
        <taxon>Sar</taxon>
        <taxon>Stramenopiles</taxon>
        <taxon>Oomycota</taxon>
        <taxon>Saprolegniomycetes</taxon>
        <taxon>Saprolegniales</taxon>
        <taxon>Verrucalvaceae</taxon>
        <taxon>Aphanomyces</taxon>
    </lineage>
</organism>
<keyword evidence="1 2" id="KW-1015">Disulfide bond</keyword>